<evidence type="ECO:0000313" key="9">
    <source>
        <dbReference type="EMBL" id="PWB68863.1"/>
    </source>
</evidence>
<dbReference type="InterPro" id="IPR002078">
    <property type="entry name" value="Sigma_54_int"/>
</dbReference>
<dbReference type="CDD" id="cd00009">
    <property type="entry name" value="AAA"/>
    <property type="match status" value="1"/>
</dbReference>
<reference evidence="9 10" key="1">
    <citation type="journal article" date="2018" name="ISME J.">
        <title>A methanotrophic archaeon couples anaerobic oxidation of methane to Fe(III) reduction.</title>
        <authorList>
            <person name="Cai C."/>
            <person name="Leu A.O."/>
            <person name="Xie G.J."/>
            <person name="Guo J."/>
            <person name="Feng Y."/>
            <person name="Zhao J.X."/>
            <person name="Tyson G.W."/>
            <person name="Yuan Z."/>
            <person name="Hu S."/>
        </authorList>
    </citation>
    <scope>NUCLEOTIDE SEQUENCE [LARGE SCALE GENOMIC DNA]</scope>
    <source>
        <strain evidence="9">FeB_12</strain>
    </source>
</reference>
<dbReference type="PROSITE" id="PS50045">
    <property type="entry name" value="SIGMA54_INTERACT_4"/>
    <property type="match status" value="1"/>
</dbReference>
<evidence type="ECO:0000256" key="5">
    <source>
        <dbReference type="PROSITE-ProRule" id="PRU00169"/>
    </source>
</evidence>
<evidence type="ECO:0000256" key="4">
    <source>
        <dbReference type="ARBA" id="ARBA00023163"/>
    </source>
</evidence>
<dbReference type="InterPro" id="IPR002197">
    <property type="entry name" value="HTH_Fis"/>
</dbReference>
<dbReference type="GO" id="GO:0006355">
    <property type="term" value="P:regulation of DNA-templated transcription"/>
    <property type="evidence" value="ECO:0007669"/>
    <property type="project" value="InterPro"/>
</dbReference>
<evidence type="ECO:0000256" key="1">
    <source>
        <dbReference type="ARBA" id="ARBA00022741"/>
    </source>
</evidence>
<dbReference type="InterPro" id="IPR009057">
    <property type="entry name" value="Homeodomain-like_sf"/>
</dbReference>
<dbReference type="InterPro" id="IPR025662">
    <property type="entry name" value="Sigma_54_int_dom_ATP-bd_1"/>
</dbReference>
<organism evidence="9 10">
    <name type="scientific">candidate division GN15 bacterium</name>
    <dbReference type="NCBI Taxonomy" id="2072418"/>
    <lineage>
        <taxon>Bacteria</taxon>
        <taxon>candidate division GN15</taxon>
    </lineage>
</organism>
<dbReference type="Gene3D" id="1.10.8.60">
    <property type="match status" value="1"/>
</dbReference>
<dbReference type="InterPro" id="IPR025943">
    <property type="entry name" value="Sigma_54_int_dom_ATP-bd_2"/>
</dbReference>
<dbReference type="SUPFAM" id="SSF52540">
    <property type="entry name" value="P-loop containing nucleoside triphosphate hydrolases"/>
    <property type="match status" value="1"/>
</dbReference>
<dbReference type="InterPro" id="IPR027417">
    <property type="entry name" value="P-loop_NTPase"/>
</dbReference>
<comment type="caution">
    <text evidence="9">The sequence shown here is derived from an EMBL/GenBank/DDBJ whole genome shotgun (WGS) entry which is preliminary data.</text>
</comment>
<dbReference type="GO" id="GO:0043565">
    <property type="term" value="F:sequence-specific DNA binding"/>
    <property type="evidence" value="ECO:0007669"/>
    <property type="project" value="InterPro"/>
</dbReference>
<keyword evidence="2" id="KW-0067">ATP-binding</keyword>
<keyword evidence="5" id="KW-0597">Phosphoprotein</keyword>
<dbReference type="GO" id="GO:0000160">
    <property type="term" value="P:phosphorelay signal transduction system"/>
    <property type="evidence" value="ECO:0007669"/>
    <property type="project" value="InterPro"/>
</dbReference>
<name>A0A855X3W4_9BACT</name>
<evidence type="ECO:0000259" key="8">
    <source>
        <dbReference type="PROSITE" id="PS50110"/>
    </source>
</evidence>
<dbReference type="GO" id="GO:0005524">
    <property type="term" value="F:ATP binding"/>
    <property type="evidence" value="ECO:0007669"/>
    <property type="project" value="UniProtKB-KW"/>
</dbReference>
<dbReference type="InterPro" id="IPR058031">
    <property type="entry name" value="AAA_lid_NorR"/>
</dbReference>
<dbReference type="SUPFAM" id="SSF46689">
    <property type="entry name" value="Homeodomain-like"/>
    <property type="match status" value="1"/>
</dbReference>
<sequence length="466" mass="51604">MPPSILVIDDEESMCNFMEIMLSKEGYSVRTTTEPGDGVAMLKEQNYDLVIADLNMPEMTGIEVLQQVRSFKKEQDLVVMTAYASVDTAIEAMKQGAADYITKPFKVDEIKLVIEKIISRRQLLAENSTLRRQLQGDNSFDKFIGSSEAVANLKKLAQRVARSDSTVLIRGESGTGKDLIAKAIHHHSTRGSGPFVTINCAALPETLLESELFGHKKGSFTGAFKDKEGLFLVANGGTFFLDEVGNTSQAIQVKLLRVLEDKKITPVGDTKPIEVDVRLIAATNADLEEEVKAGRFRADLFYRLNVIPIHIPPLRERTEDIPLLVDHFIAKLSARSGTAPRKITLAAMRLLMSHVWQGNVRELENTIERAILLNRSDTLDAADFPEKLSRPEPVQLVNAGNPSTPTLESIEKAYIQFVLAQTQGKKSEAARILGIDSSTLYRKIERYKLQEQAPSPDAGDQKKAAK</sequence>
<evidence type="ECO:0000259" key="7">
    <source>
        <dbReference type="PROSITE" id="PS50045"/>
    </source>
</evidence>
<keyword evidence="4" id="KW-0804">Transcription</keyword>
<dbReference type="Gene3D" id="3.40.50.2300">
    <property type="match status" value="1"/>
</dbReference>
<dbReference type="PRINTS" id="PR01590">
    <property type="entry name" value="HTHFIS"/>
</dbReference>
<dbReference type="Pfam" id="PF00158">
    <property type="entry name" value="Sigma54_activat"/>
    <property type="match status" value="1"/>
</dbReference>
<dbReference type="PANTHER" id="PTHR32071">
    <property type="entry name" value="TRANSCRIPTIONAL REGULATORY PROTEIN"/>
    <property type="match status" value="1"/>
</dbReference>
<dbReference type="Pfam" id="PF02954">
    <property type="entry name" value="HTH_8"/>
    <property type="match status" value="1"/>
</dbReference>
<dbReference type="Pfam" id="PF00072">
    <property type="entry name" value="Response_reg"/>
    <property type="match status" value="1"/>
</dbReference>
<dbReference type="InterPro" id="IPR003593">
    <property type="entry name" value="AAA+_ATPase"/>
</dbReference>
<keyword evidence="3" id="KW-0805">Transcription regulation</keyword>
<dbReference type="PROSITE" id="PS50110">
    <property type="entry name" value="RESPONSE_REGULATORY"/>
    <property type="match status" value="1"/>
</dbReference>
<dbReference type="SUPFAM" id="SSF52172">
    <property type="entry name" value="CheY-like"/>
    <property type="match status" value="1"/>
</dbReference>
<dbReference type="InterPro" id="IPR001789">
    <property type="entry name" value="Sig_transdc_resp-reg_receiver"/>
</dbReference>
<accession>A0A855X3W4</accession>
<dbReference type="InterPro" id="IPR011006">
    <property type="entry name" value="CheY-like_superfamily"/>
</dbReference>
<proteinExistence type="predicted"/>
<dbReference type="FunFam" id="3.40.50.300:FF:000006">
    <property type="entry name" value="DNA-binding transcriptional regulator NtrC"/>
    <property type="match status" value="1"/>
</dbReference>
<dbReference type="AlphaFoldDB" id="A0A855X3W4"/>
<evidence type="ECO:0000313" key="10">
    <source>
        <dbReference type="Proteomes" id="UP000250918"/>
    </source>
</evidence>
<feature type="modified residue" description="4-aspartylphosphate" evidence="5">
    <location>
        <position position="53"/>
    </location>
</feature>
<evidence type="ECO:0000256" key="3">
    <source>
        <dbReference type="ARBA" id="ARBA00023015"/>
    </source>
</evidence>
<evidence type="ECO:0000256" key="6">
    <source>
        <dbReference type="SAM" id="MobiDB-lite"/>
    </source>
</evidence>
<protein>
    <submittedName>
        <fullName evidence="9">Fis family transcriptional regulator</fullName>
    </submittedName>
</protein>
<dbReference type="PROSITE" id="PS00676">
    <property type="entry name" value="SIGMA54_INTERACT_2"/>
    <property type="match status" value="1"/>
</dbReference>
<dbReference type="PROSITE" id="PS00675">
    <property type="entry name" value="SIGMA54_INTERACT_1"/>
    <property type="match status" value="1"/>
</dbReference>
<evidence type="ECO:0000256" key="2">
    <source>
        <dbReference type="ARBA" id="ARBA00022840"/>
    </source>
</evidence>
<dbReference type="Pfam" id="PF25601">
    <property type="entry name" value="AAA_lid_14"/>
    <property type="match status" value="1"/>
</dbReference>
<dbReference type="SMART" id="SM00382">
    <property type="entry name" value="AAA"/>
    <property type="match status" value="1"/>
</dbReference>
<feature type="domain" description="Response regulatory" evidence="8">
    <location>
        <begin position="4"/>
        <end position="118"/>
    </location>
</feature>
<feature type="region of interest" description="Disordered" evidence="6">
    <location>
        <begin position="447"/>
        <end position="466"/>
    </location>
</feature>
<dbReference type="Proteomes" id="UP000250918">
    <property type="component" value="Unassembled WGS sequence"/>
</dbReference>
<keyword evidence="1" id="KW-0547">Nucleotide-binding</keyword>
<dbReference type="Gene3D" id="1.10.10.60">
    <property type="entry name" value="Homeodomain-like"/>
    <property type="match status" value="1"/>
</dbReference>
<gene>
    <name evidence="9" type="ORF">C3F09_10915</name>
</gene>
<dbReference type="Gene3D" id="3.40.50.300">
    <property type="entry name" value="P-loop containing nucleotide triphosphate hydrolases"/>
    <property type="match status" value="1"/>
</dbReference>
<feature type="domain" description="Sigma-54 factor interaction" evidence="7">
    <location>
        <begin position="143"/>
        <end position="372"/>
    </location>
</feature>
<dbReference type="SMART" id="SM00448">
    <property type="entry name" value="REC"/>
    <property type="match status" value="1"/>
</dbReference>
<dbReference type="EMBL" id="PQAP01000187">
    <property type="protein sequence ID" value="PWB68863.1"/>
    <property type="molecule type" value="Genomic_DNA"/>
</dbReference>